<protein>
    <submittedName>
        <fullName evidence="1">Uncharacterized protein</fullName>
    </submittedName>
</protein>
<dbReference type="EMBL" id="OBDY01000033">
    <property type="protein sequence ID" value="SNY68671.1"/>
    <property type="molecule type" value="Genomic_DNA"/>
</dbReference>
<evidence type="ECO:0000313" key="2">
    <source>
        <dbReference type="Proteomes" id="UP000219612"/>
    </source>
</evidence>
<organism evidence="1 2">
    <name type="scientific">Paractinoplanes atraurantiacus</name>
    <dbReference type="NCBI Taxonomy" id="1036182"/>
    <lineage>
        <taxon>Bacteria</taxon>
        <taxon>Bacillati</taxon>
        <taxon>Actinomycetota</taxon>
        <taxon>Actinomycetes</taxon>
        <taxon>Micromonosporales</taxon>
        <taxon>Micromonosporaceae</taxon>
        <taxon>Paractinoplanes</taxon>
    </lineage>
</organism>
<reference evidence="1 2" key="1">
    <citation type="submission" date="2017-09" db="EMBL/GenBank/DDBJ databases">
        <authorList>
            <person name="Ehlers B."/>
            <person name="Leendertz F.H."/>
        </authorList>
    </citation>
    <scope>NUCLEOTIDE SEQUENCE [LARGE SCALE GENOMIC DNA]</scope>
    <source>
        <strain evidence="1 2">CGMCC 4.6857</strain>
    </source>
</reference>
<gene>
    <name evidence="1" type="ORF">SAMN05421748_133107</name>
</gene>
<dbReference type="Proteomes" id="UP000219612">
    <property type="component" value="Unassembled WGS sequence"/>
</dbReference>
<dbReference type="RefSeq" id="WP_097328017.1">
    <property type="nucleotide sequence ID" value="NZ_OBDY01000033.1"/>
</dbReference>
<name>A0A285KBH6_9ACTN</name>
<evidence type="ECO:0000313" key="1">
    <source>
        <dbReference type="EMBL" id="SNY68671.1"/>
    </source>
</evidence>
<keyword evidence="2" id="KW-1185">Reference proteome</keyword>
<proteinExistence type="predicted"/>
<dbReference type="NCBIfam" id="NF040567">
    <property type="entry name" value="SCO2524_fam"/>
    <property type="match status" value="1"/>
</dbReference>
<dbReference type="OrthoDB" id="9821728at2"/>
<dbReference type="InterPro" id="IPR049777">
    <property type="entry name" value="SCO2524-like"/>
</dbReference>
<sequence>MTLQPHREILHLWRTVARFSFHDGAYVFGGPNHSNSLDDARQLLCILWPATQQPRYRLDVPDRTEDEMLPPLELIGDRHSAPLRLARAQTAYMMRYRDASGAPTFESGDEATAGHDCVESFAIGLRLSLAAVGFAQVFRSEIADGAALAEVNQLQKLASARLTAAMIGLLRSFAVTAFDGDSPSGAALSRLIGQEHRDEQAVLNEYRSEIAEVRARILEDMTIGSVAPDGSDRMPYVACGWTWGVIAGTAQIETSETGVSQAGGAAASVPDPYFTWVAMDAIADLTSPRTRLLGLLTPEQSRIAQSLQLRLELARFYWSNLATFGDHRWPIERLPWAADQSDYTSVVIAAITVADLATRYGNTDLPYAYLLRVLARLAARHAVVRPPPADGAAAARPDDYQIELPFAGTDRSALHRGPDLIAVLFDTLVTAAATTSNDKLRIEYTELAALSWDHIGPGAAGTPAWRNAYRLVCGLVTADRVTNGETGRSGPPLGFVHQLLADADVAFEALPEATDDPDRKDLAARLERARRIVDQHPARAAALLYQVLGALDERLQPPGPR</sequence>
<dbReference type="AlphaFoldDB" id="A0A285KBH6"/>
<accession>A0A285KBH6</accession>